<dbReference type="RefSeq" id="WP_058776648.1">
    <property type="nucleotide sequence ID" value="NZ_LDSA01000011.1"/>
</dbReference>
<dbReference type="EMBL" id="LDSE01000015">
    <property type="protein sequence ID" value="KTS68314.1"/>
    <property type="molecule type" value="Genomic_DNA"/>
</dbReference>
<evidence type="ECO:0000259" key="2">
    <source>
        <dbReference type="Pfam" id="PF03432"/>
    </source>
</evidence>
<gene>
    <name evidence="4" type="ORF">SA3R_08185</name>
</gene>
<accession>A0A8E1S023</accession>
<evidence type="ECO:0000313" key="4">
    <source>
        <dbReference type="EMBL" id="KTS68314.1"/>
    </source>
</evidence>
<feature type="domain" description="TraI-like middle" evidence="3">
    <location>
        <begin position="232"/>
        <end position="325"/>
    </location>
</feature>
<dbReference type="Proteomes" id="UP000071979">
    <property type="component" value="Unassembled WGS sequence"/>
</dbReference>
<comment type="caution">
    <text evidence="4">The sequence shown here is derived from an EMBL/GenBank/DDBJ whole genome shotgun (WGS) entry which is preliminary data.</text>
</comment>
<evidence type="ECO:0000256" key="1">
    <source>
        <dbReference type="SAM" id="MobiDB-lite"/>
    </source>
</evidence>
<proteinExistence type="predicted"/>
<dbReference type="Pfam" id="PF03432">
    <property type="entry name" value="Relaxase"/>
    <property type="match status" value="1"/>
</dbReference>
<feature type="domain" description="MobA/VirD2-like nuclease" evidence="2">
    <location>
        <begin position="87"/>
        <end position="202"/>
    </location>
</feature>
<dbReference type="NCBIfam" id="NF041893">
    <property type="entry name" value="TraI_MobP_relax"/>
    <property type="match status" value="1"/>
</dbReference>
<dbReference type="Pfam" id="PF22863">
    <property type="entry name" value="TraI_middle"/>
    <property type="match status" value="1"/>
</dbReference>
<evidence type="ECO:0000313" key="5">
    <source>
        <dbReference type="Proteomes" id="UP000071979"/>
    </source>
</evidence>
<dbReference type="InterPro" id="IPR049751">
    <property type="entry name" value="TraI/MobA_relaxases"/>
</dbReference>
<organism evidence="4 5">
    <name type="scientific">Pantoea dispersa</name>
    <dbReference type="NCBI Taxonomy" id="59814"/>
    <lineage>
        <taxon>Bacteria</taxon>
        <taxon>Pseudomonadati</taxon>
        <taxon>Pseudomonadota</taxon>
        <taxon>Gammaproteobacteria</taxon>
        <taxon>Enterobacterales</taxon>
        <taxon>Erwiniaceae</taxon>
        <taxon>Pantoea</taxon>
    </lineage>
</organism>
<feature type="region of interest" description="Disordered" evidence="1">
    <location>
        <begin position="618"/>
        <end position="654"/>
    </location>
</feature>
<dbReference type="InterPro" id="IPR054462">
    <property type="entry name" value="TraI_M"/>
</dbReference>
<protein>
    <submittedName>
        <fullName evidence="4">Mobilization protein</fullName>
    </submittedName>
</protein>
<dbReference type="InterPro" id="IPR005094">
    <property type="entry name" value="Endonuclease_MobA/VirD2"/>
</dbReference>
<reference evidence="4 5" key="1">
    <citation type="journal article" date="2016" name="Front. Microbiol.">
        <title>Genomic Resource of Rice Seed Associated Bacteria.</title>
        <authorList>
            <person name="Midha S."/>
            <person name="Bansal K."/>
            <person name="Sharma S."/>
            <person name="Kumar N."/>
            <person name="Patil P.P."/>
            <person name="Chaudhry V."/>
            <person name="Patil P.B."/>
        </authorList>
    </citation>
    <scope>NUCLEOTIDE SEQUENCE [LARGE SCALE GENOMIC DNA]</scope>
    <source>
        <strain evidence="4 5">SA3</strain>
    </source>
</reference>
<name>A0A8E1S023_9GAMM</name>
<evidence type="ECO:0000259" key="3">
    <source>
        <dbReference type="Pfam" id="PF22863"/>
    </source>
</evidence>
<sequence length="654" mass="74090">MNVIIPPKRRDKKTSFRKLVEYVSTREEKKPGEAVTHDAAHTPGTEYVATPGFGQLVDYVGRKSAAPSSQILSISPEGIQRVLSGEVLCETNCFSLDTAASEMNLTAAQNRHCKDAVYHFILSWQSDEDPSPDAVFRSVRYSLKQLGMEDHQYVAAIHRDTDNVHCHVSANRVHPATFRAQNMWNDADELQKCCRILERELGFKVDNGSWQMNEYGELHRTRRDMPAAPRGAAKREIFSDRESLHGYAVRETRQKLTEVISQDKLTWDRLHNILYTRGLGVREQNGGLAVYDLLNPEGVSVKASDVHPEISLTSMVSKHGGYQPAPPVYNPDRPEDGMLDMQTCYMPQLHVRDQEARRERREARAIARDILRARYDAYRTGWEKPDLRAAERFRQIVSHCMVAKAHVRDTVRDPLMRKLMYRVAEFEKMKAMAELRLQLREERQVLNDSGANRPLSWKSWVEREAVKGDAAALSQMRGWAYREKRNARKAIEDNRLPDAVVYFGSGDDVPALQNPSHDVRLSKDGTVEYQRGGRTEVADFGDRIEVYPRSDADQETWWLAAALTARRSGENVQVQGSSEAVNRLLDSGAVLNANNAVHRFSVSDKTQQARVELTETYFRQRNNNGADRMPAAGGSEETPNPVGPKPASKDLPRP</sequence>
<dbReference type="AlphaFoldDB" id="A0A8E1S023"/>